<evidence type="ECO:0000313" key="1">
    <source>
        <dbReference type="EMBL" id="SOD69654.1"/>
    </source>
</evidence>
<protein>
    <submittedName>
        <fullName evidence="1">Uncharacterized protein</fullName>
    </submittedName>
</protein>
<gene>
    <name evidence="1" type="ORF">SAMN02746062_01781</name>
</gene>
<accession>A0A286EFR2</accession>
<evidence type="ECO:0000313" key="2">
    <source>
        <dbReference type="Proteomes" id="UP000219669"/>
    </source>
</evidence>
<keyword evidence="2" id="KW-1185">Reference proteome</keyword>
<sequence length="108" mass="11755">MQRELGMATVNVPSNQPSLLLGKRWRKGLLNSFPSPQPSPKGRGGKMTSTYQSLLVAKGKNFDFVAHRKGCLNIRAAVFHGLGNGLGTRQINLLGNDFGFIRKLFGNG</sequence>
<name>A0A286EFR2_9NEIS</name>
<dbReference type="RefSeq" id="WP_143269172.1">
    <property type="nucleotide sequence ID" value="NZ_OCNF01000017.1"/>
</dbReference>
<dbReference type="Proteomes" id="UP000219669">
    <property type="component" value="Unassembled WGS sequence"/>
</dbReference>
<proteinExistence type="predicted"/>
<organism evidence="1 2">
    <name type="scientific">Alysiella filiformis DSM 16848</name>
    <dbReference type="NCBI Taxonomy" id="1120981"/>
    <lineage>
        <taxon>Bacteria</taxon>
        <taxon>Pseudomonadati</taxon>
        <taxon>Pseudomonadota</taxon>
        <taxon>Betaproteobacteria</taxon>
        <taxon>Neisseriales</taxon>
        <taxon>Neisseriaceae</taxon>
        <taxon>Alysiella</taxon>
    </lineage>
</organism>
<reference evidence="1 2" key="1">
    <citation type="submission" date="2017-09" db="EMBL/GenBank/DDBJ databases">
        <authorList>
            <person name="Ehlers B."/>
            <person name="Leendertz F.H."/>
        </authorList>
    </citation>
    <scope>NUCLEOTIDE SEQUENCE [LARGE SCALE GENOMIC DNA]</scope>
    <source>
        <strain evidence="1 2">DSM 16848</strain>
    </source>
</reference>
<dbReference type="EMBL" id="OCNF01000017">
    <property type="protein sequence ID" value="SOD69654.1"/>
    <property type="molecule type" value="Genomic_DNA"/>
</dbReference>
<dbReference type="AlphaFoldDB" id="A0A286EFR2"/>